<dbReference type="EMBL" id="VSRR010006376">
    <property type="protein sequence ID" value="MPC44644.1"/>
    <property type="molecule type" value="Genomic_DNA"/>
</dbReference>
<name>A0A5B7FJP1_PORTR</name>
<dbReference type="Proteomes" id="UP000324222">
    <property type="component" value="Unassembled WGS sequence"/>
</dbReference>
<gene>
    <name evidence="1" type="ORF">E2C01_038321</name>
</gene>
<comment type="caution">
    <text evidence="1">The sequence shown here is derived from an EMBL/GenBank/DDBJ whole genome shotgun (WGS) entry which is preliminary data.</text>
</comment>
<keyword evidence="2" id="KW-1185">Reference proteome</keyword>
<evidence type="ECO:0000313" key="2">
    <source>
        <dbReference type="Proteomes" id="UP000324222"/>
    </source>
</evidence>
<organism evidence="1 2">
    <name type="scientific">Portunus trituberculatus</name>
    <name type="common">Swimming crab</name>
    <name type="synonym">Neptunus trituberculatus</name>
    <dbReference type="NCBI Taxonomy" id="210409"/>
    <lineage>
        <taxon>Eukaryota</taxon>
        <taxon>Metazoa</taxon>
        <taxon>Ecdysozoa</taxon>
        <taxon>Arthropoda</taxon>
        <taxon>Crustacea</taxon>
        <taxon>Multicrustacea</taxon>
        <taxon>Malacostraca</taxon>
        <taxon>Eumalacostraca</taxon>
        <taxon>Eucarida</taxon>
        <taxon>Decapoda</taxon>
        <taxon>Pleocyemata</taxon>
        <taxon>Brachyura</taxon>
        <taxon>Eubrachyura</taxon>
        <taxon>Portunoidea</taxon>
        <taxon>Portunidae</taxon>
        <taxon>Portuninae</taxon>
        <taxon>Portunus</taxon>
    </lineage>
</organism>
<evidence type="ECO:0000313" key="1">
    <source>
        <dbReference type="EMBL" id="MPC44644.1"/>
    </source>
</evidence>
<reference evidence="1 2" key="1">
    <citation type="submission" date="2019-05" db="EMBL/GenBank/DDBJ databases">
        <title>Another draft genome of Portunus trituberculatus and its Hox gene families provides insights of decapod evolution.</title>
        <authorList>
            <person name="Jeong J.-H."/>
            <person name="Song I."/>
            <person name="Kim S."/>
            <person name="Choi T."/>
            <person name="Kim D."/>
            <person name="Ryu S."/>
            <person name="Kim W."/>
        </authorList>
    </citation>
    <scope>NUCLEOTIDE SEQUENCE [LARGE SCALE GENOMIC DNA]</scope>
    <source>
        <tissue evidence="1">Muscle</tissue>
    </source>
</reference>
<dbReference type="AlphaFoldDB" id="A0A5B7FJP1"/>
<sequence>MGGEQGVDGKKEWSVAVGSVGRRKQSVWCKECQLVPRRPFLSPPSCFRSQGLVGTVVVQRRLGGVAGLGGGSAGKAASGLLWGAGPRVAVVLWWSGRRRRGVQKEGQEGDTKRVPRLSDIIPPFKRAGDSKMRNDHQIFLIIGHHSSQRPSFPDSAGHPSSAALPRLPFPPSLPLLHDPQSLAGPCGLGSWCLQNGHSQSIGSRHP</sequence>
<protein>
    <submittedName>
        <fullName evidence="1">Uncharacterized protein</fullName>
    </submittedName>
</protein>
<accession>A0A5B7FJP1</accession>
<proteinExistence type="predicted"/>